<keyword evidence="2" id="KW-1185">Reference proteome</keyword>
<dbReference type="PANTHER" id="PTHR48098">
    <property type="entry name" value="ENTEROCHELIN ESTERASE-RELATED"/>
    <property type="match status" value="1"/>
</dbReference>
<proteinExistence type="predicted"/>
<dbReference type="InterPro" id="IPR000801">
    <property type="entry name" value="Esterase-like"/>
</dbReference>
<name>A0A3N0I3J0_9FIRM</name>
<evidence type="ECO:0000313" key="2">
    <source>
        <dbReference type="Proteomes" id="UP000276568"/>
    </source>
</evidence>
<dbReference type="InterPro" id="IPR029058">
    <property type="entry name" value="AB_hydrolase_fold"/>
</dbReference>
<dbReference type="InterPro" id="IPR050583">
    <property type="entry name" value="Mycobacterial_A85_antigen"/>
</dbReference>
<dbReference type="Gene3D" id="3.40.50.1820">
    <property type="entry name" value="alpha/beta hydrolase"/>
    <property type="match status" value="1"/>
</dbReference>
<dbReference type="EMBL" id="RJQC01000001">
    <property type="protein sequence ID" value="RNM31487.1"/>
    <property type="molecule type" value="Genomic_DNA"/>
</dbReference>
<comment type="caution">
    <text evidence="1">The sequence shown here is derived from an EMBL/GenBank/DDBJ whole genome shotgun (WGS) entry which is preliminary data.</text>
</comment>
<dbReference type="PANTHER" id="PTHR48098:SF3">
    <property type="entry name" value="IRON(III) ENTEROBACTIN ESTERASE"/>
    <property type="match status" value="1"/>
</dbReference>
<dbReference type="Pfam" id="PF00756">
    <property type="entry name" value="Esterase"/>
    <property type="match status" value="1"/>
</dbReference>
<organism evidence="1 2">
    <name type="scientific">Absicoccus porci</name>
    <dbReference type="NCBI Taxonomy" id="2486576"/>
    <lineage>
        <taxon>Bacteria</taxon>
        <taxon>Bacillati</taxon>
        <taxon>Bacillota</taxon>
        <taxon>Erysipelotrichia</taxon>
        <taxon>Erysipelotrichales</taxon>
        <taxon>Erysipelotrichaceae</taxon>
        <taxon>Absicoccus</taxon>
    </lineage>
</organism>
<dbReference type="AlphaFoldDB" id="A0A3N0I3J0"/>
<accession>A0A3N0I3J0</accession>
<protein>
    <submittedName>
        <fullName evidence="1">Esterase</fullName>
    </submittedName>
</protein>
<dbReference type="OrthoDB" id="9775130at2"/>
<sequence>MVVEYFKKYSRYLDREMEYKIYGHAGKVCLVIPTQNNRFFEWEDRHMYETVADQIEEGKIRFVACDAIDLETWSNDHGNPKERYIRHEAWMQYIIHELKPEVDLYVGSSMPWWVTGASMGATHAANLFFRFPDLFDGILALSGVYEMDQYYAGYHDEITYQNNPMAYLYNMDKNHPYIQKYNLDPMIFCVGQGDWETETSRDLRQLEQIFKEKGIHAWCDYWGYDVAHDWPWWQKQFPYFINHMLKGDVV</sequence>
<gene>
    <name evidence="1" type="ORF">EDX97_02715</name>
</gene>
<dbReference type="SUPFAM" id="SSF53474">
    <property type="entry name" value="alpha/beta-Hydrolases"/>
    <property type="match status" value="1"/>
</dbReference>
<dbReference type="Proteomes" id="UP000276568">
    <property type="component" value="Unassembled WGS sequence"/>
</dbReference>
<dbReference type="RefSeq" id="WP_128519649.1">
    <property type="nucleotide sequence ID" value="NZ_RJQC01000001.1"/>
</dbReference>
<evidence type="ECO:0000313" key="1">
    <source>
        <dbReference type="EMBL" id="RNM31487.1"/>
    </source>
</evidence>
<reference evidence="1 2" key="1">
    <citation type="submission" date="2018-11" db="EMBL/GenBank/DDBJ databases">
        <title>Clostridium sp. nov., a member of the family Erysipelotrichaceae isolated from pig faeces.</title>
        <authorList>
            <person name="Chang Y.-H."/>
        </authorList>
    </citation>
    <scope>NUCLEOTIDE SEQUENCE [LARGE SCALE GENOMIC DNA]</scope>
    <source>
        <strain evidence="1 2">YH-panp20</strain>
    </source>
</reference>